<reference evidence="2 3" key="1">
    <citation type="submission" date="2019-12" db="EMBL/GenBank/DDBJ databases">
        <title>The draft genomic sequence of strain Chitinophaga oryziterrae JCM 16595.</title>
        <authorList>
            <person name="Zhang X."/>
        </authorList>
    </citation>
    <scope>NUCLEOTIDE SEQUENCE [LARGE SCALE GENOMIC DNA]</scope>
    <source>
        <strain evidence="2 3">JCM 16595</strain>
    </source>
</reference>
<dbReference type="EMBL" id="WRXO01000001">
    <property type="protein sequence ID" value="MVT39402.1"/>
    <property type="molecule type" value="Genomic_DNA"/>
</dbReference>
<organism evidence="2 3">
    <name type="scientific">Chitinophaga oryziterrae</name>
    <dbReference type="NCBI Taxonomy" id="1031224"/>
    <lineage>
        <taxon>Bacteria</taxon>
        <taxon>Pseudomonadati</taxon>
        <taxon>Bacteroidota</taxon>
        <taxon>Chitinophagia</taxon>
        <taxon>Chitinophagales</taxon>
        <taxon>Chitinophagaceae</taxon>
        <taxon>Chitinophaga</taxon>
    </lineage>
</organism>
<dbReference type="RefSeq" id="WP_157298080.1">
    <property type="nucleotide sequence ID" value="NZ_BAAAZB010000005.1"/>
</dbReference>
<evidence type="ECO:0000313" key="3">
    <source>
        <dbReference type="Proteomes" id="UP000468388"/>
    </source>
</evidence>
<dbReference type="AlphaFoldDB" id="A0A6N8J5F6"/>
<evidence type="ECO:0000256" key="1">
    <source>
        <dbReference type="SAM" id="SignalP"/>
    </source>
</evidence>
<comment type="caution">
    <text evidence="2">The sequence shown here is derived from an EMBL/GenBank/DDBJ whole genome shotgun (WGS) entry which is preliminary data.</text>
</comment>
<dbReference type="OrthoDB" id="676833at2"/>
<protein>
    <submittedName>
        <fullName evidence="2">Uncharacterized protein</fullName>
    </submittedName>
</protein>
<gene>
    <name evidence="2" type="ORF">GO495_02285</name>
</gene>
<evidence type="ECO:0000313" key="2">
    <source>
        <dbReference type="EMBL" id="MVT39402.1"/>
    </source>
</evidence>
<dbReference type="Proteomes" id="UP000468388">
    <property type="component" value="Unassembled WGS sequence"/>
</dbReference>
<feature type="chain" id="PRO_5026779764" evidence="1">
    <location>
        <begin position="20"/>
        <end position="163"/>
    </location>
</feature>
<name>A0A6N8J5F6_9BACT</name>
<feature type="signal peptide" evidence="1">
    <location>
        <begin position="1"/>
        <end position="19"/>
    </location>
</feature>
<proteinExistence type="predicted"/>
<sequence length="163" mass="18619">MKKILFIMLVCCFPLISIAQTSLNGFYIGLEEMCSTDSAGLKECYTDPGHPERKWYHLTQMTIHGDSIFWDQSPISVYKKDTLHSASDGAFFYYKGAFNRNKDLLTINFTEISCDYCATEVITQSDGAEVEVKRTRQLVATVTNKGILINGYLFTKRKPKRFQ</sequence>
<accession>A0A6N8J5F6</accession>
<keyword evidence="3" id="KW-1185">Reference proteome</keyword>
<keyword evidence="1" id="KW-0732">Signal</keyword>